<feature type="compositionally biased region" description="Basic and acidic residues" evidence="1">
    <location>
        <begin position="248"/>
        <end position="258"/>
    </location>
</feature>
<comment type="caution">
    <text evidence="3">The sequence shown here is derived from an EMBL/GenBank/DDBJ whole genome shotgun (WGS) entry which is preliminary data.</text>
</comment>
<feature type="region of interest" description="Disordered" evidence="1">
    <location>
        <begin position="1008"/>
        <end position="1071"/>
    </location>
</feature>
<feature type="region of interest" description="Disordered" evidence="1">
    <location>
        <begin position="1"/>
        <end position="24"/>
    </location>
</feature>
<dbReference type="PANTHER" id="PTHR46411">
    <property type="entry name" value="FAMILY ATPASE, PUTATIVE-RELATED"/>
    <property type="match status" value="1"/>
</dbReference>
<evidence type="ECO:0000256" key="1">
    <source>
        <dbReference type="SAM" id="MobiDB-lite"/>
    </source>
</evidence>
<dbReference type="GO" id="GO:0016887">
    <property type="term" value="F:ATP hydrolysis activity"/>
    <property type="evidence" value="ECO:0007669"/>
    <property type="project" value="InterPro"/>
</dbReference>
<dbReference type="InterPro" id="IPR054289">
    <property type="entry name" value="DUF7025"/>
</dbReference>
<feature type="region of interest" description="Disordered" evidence="1">
    <location>
        <begin position="900"/>
        <end position="949"/>
    </location>
</feature>
<dbReference type="PANTHER" id="PTHR46411:SF2">
    <property type="entry name" value="AAA+ ATPASE DOMAIN-CONTAINING PROTEIN"/>
    <property type="match status" value="1"/>
</dbReference>
<evidence type="ECO:0000313" key="3">
    <source>
        <dbReference type="EMBL" id="TRX87793.1"/>
    </source>
</evidence>
<dbReference type="InterPro" id="IPR056599">
    <property type="entry name" value="AAA_lid_fung"/>
</dbReference>
<dbReference type="STRING" id="2512241.A0A553HIK8"/>
<protein>
    <recommendedName>
        <fullName evidence="2">AAA+ ATPase domain-containing protein</fullName>
    </recommendedName>
</protein>
<dbReference type="Pfam" id="PF23232">
    <property type="entry name" value="AAA_lid_13"/>
    <property type="match status" value="1"/>
</dbReference>
<accession>A0A553HIK8</accession>
<dbReference type="InterPro" id="IPR027417">
    <property type="entry name" value="P-loop_NTPase"/>
</dbReference>
<feature type="compositionally biased region" description="Polar residues" evidence="1">
    <location>
        <begin position="8"/>
        <end position="18"/>
    </location>
</feature>
<dbReference type="InterPro" id="IPR003959">
    <property type="entry name" value="ATPase_AAA_core"/>
</dbReference>
<feature type="compositionally biased region" description="Polar residues" evidence="1">
    <location>
        <begin position="900"/>
        <end position="909"/>
    </location>
</feature>
<dbReference type="Pfam" id="PF22942">
    <property type="entry name" value="DUF7025"/>
    <property type="match status" value="1"/>
</dbReference>
<feature type="compositionally biased region" description="Gly residues" evidence="1">
    <location>
        <begin position="1060"/>
        <end position="1071"/>
    </location>
</feature>
<dbReference type="OrthoDB" id="10042665at2759"/>
<evidence type="ECO:0000313" key="4">
    <source>
        <dbReference type="Proteomes" id="UP000319160"/>
    </source>
</evidence>
<dbReference type="SUPFAM" id="SSF52540">
    <property type="entry name" value="P-loop containing nucleoside triphosphate hydrolases"/>
    <property type="match status" value="1"/>
</dbReference>
<keyword evidence="4" id="KW-1185">Reference proteome</keyword>
<sequence>MELEQEGKSSGSAPTNNEGADIEDLRSRFAEMESKIAAVSDIFGLQELGEAAEDEDSESCSEDSDDDFVLNRQRRFFLDAVYFMRNARQSYRRLRSVKRNRRNARKMTETDAEDGVDKVKHESVRQISTTAFLKSEPAVVTWMNWDRFLRPKEDFVKSVMAPIDAVIGEPEHFILKLASHATQSPDSAVGGSRNITEDWEQALLPERIKVSSVALPQFLYYEEQLREHLDELDKYFENWDGTGKPTKGRGDTVVKDPSTDSSNLDSTKEEKVKELGREKRSSEPKERNPEVEADANYEGENTIDSITALVHLRCLMKFIDTEVKPKIRYIESDQCRRILFHDLWHLFKPGNEVIDQTEKQAYRIVRVQIPQHRIEDPWQRWYNKSLGDENQEDGTPVTIYCAYIDFDGTHFGPVSVKFSIPPFGELKDIKSLPIYPLRLAKKANLRDSLVARGKMLINIAKFKPMYYMGLTLDKRDEVDSQVVVDFGEALADEKRKDWAPTIEPLRTEADERIDYLCRAACCDDQVVNDDDFIDSELTDEFVKSLIPDTSFRAPSLLLSPRPLEEALPGTDNEPTDDEFVVMTYRVFGFVLRTRKWAQLDLTFLRYENSYARNSALGAFDRLELPDGHREMVKSLVTQHFRDRQSAFARDGQTDLVRGKGKGLILLLHGAPGVGKTTTAGDLGTTAREVEQELEKNFALASRWGCILLLDEADVFLSARERKDFERNGLVSVFLRVLEYYTGILFLTTNRIGDFDEAFASRIHMSLHYPELDEAKTKKVFKLNLDLIQERFDKRGRRIIFDASSIEDFATKHFNEHPYSRWNGRQIRNACQTALALAEFDAQGGKIQGEMDNKIEVKLQLKHFQLVQTAYLDFGCYLGDIRGTQGDRRAIDYGFRAKSDTPYQTTPSRFSSAMRDSHRSSSLSAEYNQSSDPFQSFTNQGAVSGPGSGYGVARSSNMEYQTYGQYGPQQGRMGQGGGYDRYENPQGHGYMHPGNQQGQMDPRRYQQFNPQGQGPQGQYYQGQPQYNVQHGGIGGGGGGGDVQNPTMPGDFVAQNRNSRGPGSGGLEGGGSA</sequence>
<dbReference type="EMBL" id="VFLP01000121">
    <property type="protein sequence ID" value="TRX87793.1"/>
    <property type="molecule type" value="Genomic_DNA"/>
</dbReference>
<feature type="compositionally biased region" description="Gly residues" evidence="1">
    <location>
        <begin position="1030"/>
        <end position="1040"/>
    </location>
</feature>
<dbReference type="GO" id="GO:0005524">
    <property type="term" value="F:ATP binding"/>
    <property type="evidence" value="ECO:0007669"/>
    <property type="project" value="InterPro"/>
</dbReference>
<dbReference type="Proteomes" id="UP000319160">
    <property type="component" value="Unassembled WGS sequence"/>
</dbReference>
<feature type="compositionally biased region" description="Basic and acidic residues" evidence="1">
    <location>
        <begin position="266"/>
        <end position="290"/>
    </location>
</feature>
<feature type="domain" description="AAA+ ATPase" evidence="2">
    <location>
        <begin position="661"/>
        <end position="770"/>
    </location>
</feature>
<gene>
    <name evidence="3" type="ORF">FHL15_011315</name>
</gene>
<dbReference type="SMART" id="SM00382">
    <property type="entry name" value="AAA"/>
    <property type="match status" value="1"/>
</dbReference>
<feature type="compositionally biased region" description="Low complexity" evidence="1">
    <location>
        <begin position="1008"/>
        <end position="1025"/>
    </location>
</feature>
<reference evidence="4" key="1">
    <citation type="submission" date="2019-06" db="EMBL/GenBank/DDBJ databases">
        <title>Draft genome sequence of the griseofulvin-producing fungus Xylaria cubensis strain G536.</title>
        <authorList>
            <person name="Mead M.E."/>
            <person name="Raja H.A."/>
            <person name="Steenwyk J.L."/>
            <person name="Knowles S.L."/>
            <person name="Oberlies N.H."/>
            <person name="Rokas A."/>
        </authorList>
    </citation>
    <scope>NUCLEOTIDE SEQUENCE [LARGE SCALE GENOMIC DNA]</scope>
    <source>
        <strain evidence="4">G536</strain>
    </source>
</reference>
<dbReference type="Pfam" id="PF00004">
    <property type="entry name" value="AAA"/>
    <property type="match status" value="1"/>
</dbReference>
<evidence type="ECO:0000259" key="2">
    <source>
        <dbReference type="SMART" id="SM00382"/>
    </source>
</evidence>
<organism evidence="3 4">
    <name type="scientific">Xylaria flabelliformis</name>
    <dbReference type="NCBI Taxonomy" id="2512241"/>
    <lineage>
        <taxon>Eukaryota</taxon>
        <taxon>Fungi</taxon>
        <taxon>Dikarya</taxon>
        <taxon>Ascomycota</taxon>
        <taxon>Pezizomycotina</taxon>
        <taxon>Sordariomycetes</taxon>
        <taxon>Xylariomycetidae</taxon>
        <taxon>Xylariales</taxon>
        <taxon>Xylariaceae</taxon>
        <taxon>Xylaria</taxon>
    </lineage>
</organism>
<proteinExistence type="predicted"/>
<name>A0A553HIK8_9PEZI</name>
<feature type="compositionally biased region" description="Polar residues" evidence="1">
    <location>
        <begin position="925"/>
        <end position="941"/>
    </location>
</feature>
<dbReference type="AlphaFoldDB" id="A0A553HIK8"/>
<dbReference type="InterPro" id="IPR003593">
    <property type="entry name" value="AAA+_ATPase"/>
</dbReference>
<dbReference type="Gene3D" id="3.40.50.300">
    <property type="entry name" value="P-loop containing nucleotide triphosphate hydrolases"/>
    <property type="match status" value="1"/>
</dbReference>
<feature type="region of interest" description="Disordered" evidence="1">
    <location>
        <begin position="240"/>
        <end position="293"/>
    </location>
</feature>